<feature type="binding site" evidence="4">
    <location>
        <position position="242"/>
    </location>
    <ligand>
        <name>1D-myo-inositol 2-(L-cysteinylamino)-2-deoxy-alpha-D-glucopyranoside</name>
        <dbReference type="ChEBI" id="CHEBI:58887"/>
    </ligand>
</feature>
<proteinExistence type="inferred from homology"/>
<sequence length="326" mass="34635">MRDTGPRYDGPTALTEDDRVGLAGLLADVAARDGVEPLSEEHLIALRPGAAPARAWVVRDAARVVGLASRRGDAIEVAVHPEHRRRGLGRALVTAALDDAAAQPELGDPSAPSGPDTPPAPGVPAVWAHGDLAPARALAADLGLVRARELLRLERASRPGDAELPELPGALRLADLPASEREAALRSWLRLNAVAFRDHPEQGRWTWEDVATRVAEPWFDPSLLLLVPDDAGSDLAASLWIKPQPPVGGRERAEVYVVAVHPDAAGRGLGRSLLDHALGLLARRGVRDVELYVDGGNAPAVRLYDRAGFGVVERHAQYVRGASSTA</sequence>
<keyword evidence="8" id="KW-1185">Reference proteome</keyword>
<comment type="caution">
    <text evidence="7">The sequence shown here is derived from an EMBL/GenBank/DDBJ whole genome shotgun (WGS) entry which is preliminary data.</text>
</comment>
<dbReference type="InterPro" id="IPR016181">
    <property type="entry name" value="Acyl_CoA_acyltransferase"/>
</dbReference>
<dbReference type="CDD" id="cd04301">
    <property type="entry name" value="NAT_SF"/>
    <property type="match status" value="2"/>
</dbReference>
<accession>A0A3N2DBS0</accession>
<feature type="binding site" evidence="4">
    <location>
        <begin position="258"/>
        <end position="260"/>
    </location>
    <ligand>
        <name>acetyl-CoA</name>
        <dbReference type="ChEBI" id="CHEBI:57288"/>
        <label>2</label>
    </ligand>
</feature>
<dbReference type="Pfam" id="PF00583">
    <property type="entry name" value="Acetyltransf_1"/>
    <property type="match status" value="1"/>
</dbReference>
<feature type="binding site" evidence="4">
    <location>
        <position position="292"/>
    </location>
    <ligand>
        <name>1D-myo-inositol 2-(L-cysteinylamino)-2-deoxy-alpha-D-glucopyranoside</name>
        <dbReference type="ChEBI" id="CHEBI:58887"/>
    </ligand>
</feature>
<reference evidence="7 8" key="1">
    <citation type="submission" date="2018-11" db="EMBL/GenBank/DDBJ databases">
        <title>Sequencing the genomes of 1000 actinobacteria strains.</title>
        <authorList>
            <person name="Klenk H.-P."/>
        </authorList>
    </citation>
    <scope>NUCLEOTIDE SEQUENCE [LARGE SCALE GENOMIC DNA]</scope>
    <source>
        <strain evidence="7 8">DSM 13521</strain>
    </source>
</reference>
<feature type="binding site" evidence="4">
    <location>
        <begin position="265"/>
        <end position="271"/>
    </location>
    <ligand>
        <name>acetyl-CoA</name>
        <dbReference type="ChEBI" id="CHEBI:57288"/>
        <label>2</label>
    </ligand>
</feature>
<dbReference type="RefSeq" id="WP_211339158.1">
    <property type="nucleotide sequence ID" value="NZ_RKHQ01000001.1"/>
</dbReference>
<evidence type="ECO:0000256" key="2">
    <source>
        <dbReference type="ARBA" id="ARBA00022737"/>
    </source>
</evidence>
<dbReference type="InterPro" id="IPR050680">
    <property type="entry name" value="YpeA/RimI_acetyltransf"/>
</dbReference>
<protein>
    <recommendedName>
        <fullName evidence="4">Mycothiol acetyltransferase</fullName>
        <shortName evidence="4">MSH acetyltransferase</shortName>
        <ecNumber evidence="4">2.3.1.189</ecNumber>
    </recommendedName>
    <alternativeName>
        <fullName evidence="4">Mycothiol synthase</fullName>
    </alternativeName>
</protein>
<dbReference type="Proteomes" id="UP000275356">
    <property type="component" value="Unassembled WGS sequence"/>
</dbReference>
<comment type="similarity">
    <text evidence="4">Belongs to the acetyltransferase family. MshD subfamily.</text>
</comment>
<name>A0A3N2DBS0_9MICO</name>
<feature type="binding site" evidence="4">
    <location>
        <position position="254"/>
    </location>
    <ligand>
        <name>1D-myo-inositol 2-(L-cysteinylamino)-2-deoxy-alpha-D-glucopyranoside</name>
        <dbReference type="ChEBI" id="CHEBI:58887"/>
    </ligand>
</feature>
<comment type="subunit">
    <text evidence="4">Monomer.</text>
</comment>
<dbReference type="InterPro" id="IPR017813">
    <property type="entry name" value="Mycothiol_AcTrfase"/>
</dbReference>
<dbReference type="EC" id="2.3.1.189" evidence="4"/>
<dbReference type="InterPro" id="IPR000182">
    <property type="entry name" value="GNAT_dom"/>
</dbReference>
<organism evidence="7 8">
    <name type="scientific">Salana multivorans</name>
    <dbReference type="NCBI Taxonomy" id="120377"/>
    <lineage>
        <taxon>Bacteria</taxon>
        <taxon>Bacillati</taxon>
        <taxon>Actinomycetota</taxon>
        <taxon>Actinomycetes</taxon>
        <taxon>Micrococcales</taxon>
        <taxon>Beutenbergiaceae</taxon>
        <taxon>Salana</taxon>
    </lineage>
</organism>
<evidence type="ECO:0000259" key="6">
    <source>
        <dbReference type="PROSITE" id="PS51186"/>
    </source>
</evidence>
<feature type="binding site" evidence="4">
    <location>
        <position position="40"/>
    </location>
    <ligand>
        <name>1D-myo-inositol 2-(L-cysteinylamino)-2-deoxy-alpha-D-glucopyranoside</name>
        <dbReference type="ChEBI" id="CHEBI:58887"/>
    </ligand>
</feature>
<keyword evidence="1 4" id="KW-0808">Transferase</keyword>
<evidence type="ECO:0000256" key="1">
    <source>
        <dbReference type="ARBA" id="ARBA00022679"/>
    </source>
</evidence>
<dbReference type="HAMAP" id="MF_01698">
    <property type="entry name" value="MshD"/>
    <property type="match status" value="1"/>
</dbReference>
<dbReference type="SUPFAM" id="SSF55729">
    <property type="entry name" value="Acyl-CoA N-acyltransferases (Nat)"/>
    <property type="match status" value="2"/>
</dbReference>
<dbReference type="NCBIfam" id="TIGR03448">
    <property type="entry name" value="mycothiol_MshD"/>
    <property type="match status" value="1"/>
</dbReference>
<dbReference type="GO" id="GO:0010125">
    <property type="term" value="P:mycothiol biosynthetic process"/>
    <property type="evidence" value="ECO:0007669"/>
    <property type="project" value="UniProtKB-UniRule"/>
</dbReference>
<feature type="binding site" evidence="4">
    <location>
        <begin position="297"/>
        <end position="302"/>
    </location>
    <ligand>
        <name>acetyl-CoA</name>
        <dbReference type="ChEBI" id="CHEBI:57288"/>
        <label>2</label>
    </ligand>
</feature>
<comment type="function">
    <text evidence="4">Catalyzes the transfer of acetyl from acetyl-CoA to desacetylmycothiol (Cys-GlcN-Ins) to form mycothiol.</text>
</comment>
<keyword evidence="3 4" id="KW-0012">Acyltransferase</keyword>
<dbReference type="EMBL" id="RKHQ01000001">
    <property type="protein sequence ID" value="ROR97249.1"/>
    <property type="molecule type" value="Genomic_DNA"/>
</dbReference>
<evidence type="ECO:0000313" key="8">
    <source>
        <dbReference type="Proteomes" id="UP000275356"/>
    </source>
</evidence>
<evidence type="ECO:0000256" key="5">
    <source>
        <dbReference type="SAM" id="MobiDB-lite"/>
    </source>
</evidence>
<comment type="caution">
    <text evidence="4">Lacks conserved residue(s) required for the propagation of feature annotation.</text>
</comment>
<feature type="domain" description="N-acetyltransferase" evidence="6">
    <location>
        <begin position="178"/>
        <end position="326"/>
    </location>
</feature>
<evidence type="ECO:0000256" key="4">
    <source>
        <dbReference type="HAMAP-Rule" id="MF_01698"/>
    </source>
</evidence>
<comment type="catalytic activity">
    <reaction evidence="4">
        <text>1D-myo-inositol 2-(L-cysteinylamino)-2-deoxy-alpha-D-glucopyranoside + acetyl-CoA = mycothiol + CoA + H(+)</text>
        <dbReference type="Rhea" id="RHEA:26172"/>
        <dbReference type="ChEBI" id="CHEBI:15378"/>
        <dbReference type="ChEBI" id="CHEBI:16768"/>
        <dbReference type="ChEBI" id="CHEBI:57287"/>
        <dbReference type="ChEBI" id="CHEBI:57288"/>
        <dbReference type="ChEBI" id="CHEBI:58887"/>
        <dbReference type="EC" id="2.3.1.189"/>
    </reaction>
</comment>
<gene>
    <name evidence="4" type="primary">mshD</name>
    <name evidence="7" type="ORF">EDD28_1846</name>
</gene>
<feature type="binding site" evidence="4">
    <location>
        <position position="201"/>
    </location>
    <ligand>
        <name>1D-myo-inositol 2-(L-cysteinylamino)-2-deoxy-alpha-D-glucopyranoside</name>
        <dbReference type="ChEBI" id="CHEBI:58887"/>
    </ligand>
</feature>
<feature type="binding site" evidence="4">
    <location>
        <begin position="77"/>
        <end position="79"/>
    </location>
    <ligand>
        <name>acetyl-CoA</name>
        <dbReference type="ChEBI" id="CHEBI:57288"/>
        <label>1</label>
    </ligand>
</feature>
<dbReference type="Gene3D" id="3.40.630.30">
    <property type="match status" value="1"/>
</dbReference>
<keyword evidence="2 4" id="KW-0677">Repeat</keyword>
<dbReference type="GO" id="GO:0035447">
    <property type="term" value="F:mycothiol synthase activity"/>
    <property type="evidence" value="ECO:0007669"/>
    <property type="project" value="UniProtKB-UniRule"/>
</dbReference>
<dbReference type="AlphaFoldDB" id="A0A3N2DBS0"/>
<evidence type="ECO:0000313" key="7">
    <source>
        <dbReference type="EMBL" id="ROR97249.1"/>
    </source>
</evidence>
<dbReference type="Pfam" id="PF13508">
    <property type="entry name" value="Acetyltransf_7"/>
    <property type="match status" value="1"/>
</dbReference>
<evidence type="ECO:0000256" key="3">
    <source>
        <dbReference type="ARBA" id="ARBA00023315"/>
    </source>
</evidence>
<dbReference type="PANTHER" id="PTHR43420:SF44">
    <property type="entry name" value="ACETYLTRANSFERASE YPEA"/>
    <property type="match status" value="1"/>
</dbReference>
<feature type="domain" description="N-acetyltransferase" evidence="6">
    <location>
        <begin position="9"/>
        <end position="161"/>
    </location>
</feature>
<dbReference type="PANTHER" id="PTHR43420">
    <property type="entry name" value="ACETYLTRANSFERASE"/>
    <property type="match status" value="1"/>
</dbReference>
<dbReference type="PROSITE" id="PS51186">
    <property type="entry name" value="GNAT"/>
    <property type="match status" value="2"/>
</dbReference>
<feature type="region of interest" description="Disordered" evidence="5">
    <location>
        <begin position="103"/>
        <end position="123"/>
    </location>
</feature>